<dbReference type="PANTHER" id="PTHR30627">
    <property type="entry name" value="PEPTIDOGLYCAN D,D-TRANSPEPTIDASE"/>
    <property type="match status" value="1"/>
</dbReference>
<feature type="domain" description="Penicillin-binding protein transpeptidase" evidence="1">
    <location>
        <begin position="2"/>
        <end position="263"/>
    </location>
</feature>
<protein>
    <recommendedName>
        <fullName evidence="1">Penicillin-binding protein transpeptidase domain-containing protein</fullName>
    </recommendedName>
</protein>
<dbReference type="SUPFAM" id="SSF56601">
    <property type="entry name" value="beta-lactamase/transpeptidase-like"/>
    <property type="match status" value="1"/>
</dbReference>
<evidence type="ECO:0000313" key="3">
    <source>
        <dbReference type="Proteomes" id="UP001499854"/>
    </source>
</evidence>
<dbReference type="InterPro" id="IPR012338">
    <property type="entry name" value="Beta-lactam/transpept-like"/>
</dbReference>
<organism evidence="2 3">
    <name type="scientific">Catenulispora subtropica</name>
    <dbReference type="NCBI Taxonomy" id="450798"/>
    <lineage>
        <taxon>Bacteria</taxon>
        <taxon>Bacillati</taxon>
        <taxon>Actinomycetota</taxon>
        <taxon>Actinomycetes</taxon>
        <taxon>Catenulisporales</taxon>
        <taxon>Catenulisporaceae</taxon>
        <taxon>Catenulispora</taxon>
    </lineage>
</organism>
<dbReference type="InterPro" id="IPR001460">
    <property type="entry name" value="PCN-bd_Tpept"/>
</dbReference>
<evidence type="ECO:0000313" key="2">
    <source>
        <dbReference type="EMBL" id="GAA1956417.1"/>
    </source>
</evidence>
<evidence type="ECO:0000259" key="1">
    <source>
        <dbReference type="Pfam" id="PF00905"/>
    </source>
</evidence>
<dbReference type="InterPro" id="IPR002173">
    <property type="entry name" value="Carboh/pur_kinase_PfkB_CS"/>
</dbReference>
<comment type="caution">
    <text evidence="2">The sequence shown here is derived from an EMBL/GenBank/DDBJ whole genome shotgun (WGS) entry which is preliminary data.</text>
</comment>
<proteinExistence type="predicted"/>
<accession>A0ABP5C299</accession>
<dbReference type="InterPro" id="IPR050515">
    <property type="entry name" value="Beta-lactam/transpept"/>
</dbReference>
<sequence>MVVLRADTGEILAMASHGAADLAYHAQLAPGSTFKVVTAEDLLRNGVRASTPAPCKAHDDEYDVSNDDTSLTNGHADLGWAFTYSCNTSFTGLLGRLSGSPLDREASTYFGLNQPWDLGLGPVTYGASGAANVPEATGGDFAREMFGQGEITVSPLNMASVAATVAAGSFHQPILVRGTKASAHAQPLDKTVAATLRTLMRRVVTEGTASSLRRVSPAVSAKTGTAEPGGNAANNSWMIAFQGDIAVACLVEGGGHGDDAAGPAIAAMLGAVR</sequence>
<dbReference type="Proteomes" id="UP001499854">
    <property type="component" value="Unassembled WGS sequence"/>
</dbReference>
<name>A0ABP5C299_9ACTN</name>
<dbReference type="PROSITE" id="PS00583">
    <property type="entry name" value="PFKB_KINASES_1"/>
    <property type="match status" value="1"/>
</dbReference>
<dbReference type="EMBL" id="BAAAQM010000004">
    <property type="protein sequence ID" value="GAA1956417.1"/>
    <property type="molecule type" value="Genomic_DNA"/>
</dbReference>
<reference evidence="3" key="1">
    <citation type="journal article" date="2019" name="Int. J. Syst. Evol. Microbiol.">
        <title>The Global Catalogue of Microorganisms (GCM) 10K type strain sequencing project: providing services to taxonomists for standard genome sequencing and annotation.</title>
        <authorList>
            <consortium name="The Broad Institute Genomics Platform"/>
            <consortium name="The Broad Institute Genome Sequencing Center for Infectious Disease"/>
            <person name="Wu L."/>
            <person name="Ma J."/>
        </authorList>
    </citation>
    <scope>NUCLEOTIDE SEQUENCE [LARGE SCALE GENOMIC DNA]</scope>
    <source>
        <strain evidence="3">JCM 16013</strain>
    </source>
</reference>
<gene>
    <name evidence="2" type="ORF">GCM10009838_10360</name>
</gene>
<dbReference type="Pfam" id="PF00905">
    <property type="entry name" value="Transpeptidase"/>
    <property type="match status" value="1"/>
</dbReference>
<keyword evidence="3" id="KW-1185">Reference proteome</keyword>
<dbReference type="PANTHER" id="PTHR30627:SF24">
    <property type="entry name" value="PENICILLIN-BINDING PROTEIN 4B"/>
    <property type="match status" value="1"/>
</dbReference>
<dbReference type="Gene3D" id="3.40.710.10">
    <property type="entry name" value="DD-peptidase/beta-lactamase superfamily"/>
    <property type="match status" value="1"/>
</dbReference>